<protein>
    <submittedName>
        <fullName evidence="1">Uncharacterized protein</fullName>
    </submittedName>
</protein>
<dbReference type="Pfam" id="PF19086">
    <property type="entry name" value="Terpene_syn_C_2"/>
    <property type="match status" value="1"/>
</dbReference>
<reference evidence="1 2" key="1">
    <citation type="journal article" date="2018" name="Evol. Lett.">
        <title>Horizontal gene cluster transfer increased hallucinogenic mushroom diversity.</title>
        <authorList>
            <person name="Reynolds H.T."/>
            <person name="Vijayakumar V."/>
            <person name="Gluck-Thaler E."/>
            <person name="Korotkin H.B."/>
            <person name="Matheny P.B."/>
            <person name="Slot J.C."/>
        </authorList>
    </citation>
    <scope>NUCLEOTIDE SEQUENCE [LARGE SCALE GENOMIC DNA]</scope>
    <source>
        <strain evidence="1 2">2631</strain>
    </source>
</reference>
<proteinExistence type="predicted"/>
<organism evidence="1 2">
    <name type="scientific">Psilocybe cyanescens</name>
    <dbReference type="NCBI Taxonomy" id="93625"/>
    <lineage>
        <taxon>Eukaryota</taxon>
        <taxon>Fungi</taxon>
        <taxon>Dikarya</taxon>
        <taxon>Basidiomycota</taxon>
        <taxon>Agaricomycotina</taxon>
        <taxon>Agaricomycetes</taxon>
        <taxon>Agaricomycetidae</taxon>
        <taxon>Agaricales</taxon>
        <taxon>Agaricineae</taxon>
        <taxon>Strophariaceae</taxon>
        <taxon>Psilocybe</taxon>
    </lineage>
</organism>
<dbReference type="InterPro" id="IPR008949">
    <property type="entry name" value="Isoprenoid_synthase_dom_sf"/>
</dbReference>
<sequence>MSLNQSFQLPDLLGIINPLELRTNRHCRYATDASEKWLNETGLFSVDELSYLRSTKIGLLCALCFPTCDSPQLRVLTDLSTLLFYSGLRENAGGESLGLRDVDHSQPSSGLAAGSFHEMSDSESGLELLRGHVLLRQLRIPSVLLLLRLFKLASAASEIWKARFRKSVLAYQAAQKGICLNRSRNIVPSLEEYIAIAREMHGTNVVLDLAELMEVFQFPDLHGTEAEKIIVLKHTAFDVIAWSLLQQDRGSSHNLVAVLMYHNSLSVQGAMNQSGIMIKQAFSSFCSAERSILDSLDRQKSSKAPILSWVWMTLASEGVPAEAEAISETIRRYIRALKDCISAVIHWAYETELFFGKKGGEIRTFGWVFVDQVPVTH</sequence>
<dbReference type="InParanoid" id="A0A409XHY3"/>
<dbReference type="SUPFAM" id="SSF48576">
    <property type="entry name" value="Terpenoid synthases"/>
    <property type="match status" value="1"/>
</dbReference>
<dbReference type="OrthoDB" id="2861623at2759"/>
<name>A0A409XHY3_PSICY</name>
<keyword evidence="2" id="KW-1185">Reference proteome</keyword>
<dbReference type="Proteomes" id="UP000283269">
    <property type="component" value="Unassembled WGS sequence"/>
</dbReference>
<accession>A0A409XHY3</accession>
<evidence type="ECO:0000313" key="2">
    <source>
        <dbReference type="Proteomes" id="UP000283269"/>
    </source>
</evidence>
<dbReference type="Gene3D" id="1.10.600.10">
    <property type="entry name" value="Farnesyl Diphosphate Synthase"/>
    <property type="match status" value="1"/>
</dbReference>
<evidence type="ECO:0000313" key="1">
    <source>
        <dbReference type="EMBL" id="PPQ90350.1"/>
    </source>
</evidence>
<dbReference type="AlphaFoldDB" id="A0A409XHY3"/>
<gene>
    <name evidence="1" type="ORF">CVT25_007752</name>
</gene>
<comment type="caution">
    <text evidence="1">The sequence shown here is derived from an EMBL/GenBank/DDBJ whole genome shotgun (WGS) entry which is preliminary data.</text>
</comment>
<dbReference type="EMBL" id="NHYD01001644">
    <property type="protein sequence ID" value="PPQ90350.1"/>
    <property type="molecule type" value="Genomic_DNA"/>
</dbReference>